<reference evidence="1 2" key="1">
    <citation type="journal article" date="2019" name="Int. J. Syst. Evol. Microbiol.">
        <title>The Global Catalogue of Microorganisms (GCM) 10K type strain sequencing project: providing services to taxonomists for standard genome sequencing and annotation.</title>
        <authorList>
            <consortium name="The Broad Institute Genomics Platform"/>
            <consortium name="The Broad Institute Genome Sequencing Center for Infectious Disease"/>
            <person name="Wu L."/>
            <person name="Ma J."/>
        </authorList>
    </citation>
    <scope>NUCLEOTIDE SEQUENCE [LARGE SCALE GENOMIC DNA]</scope>
    <source>
        <strain evidence="1 2">JCM 13004</strain>
    </source>
</reference>
<dbReference type="RefSeq" id="WP_344441269.1">
    <property type="nucleotide sequence ID" value="NZ_BAAALF010000030.1"/>
</dbReference>
<dbReference type="Proteomes" id="UP001500037">
    <property type="component" value="Unassembled WGS sequence"/>
</dbReference>
<comment type="caution">
    <text evidence="1">The sequence shown here is derived from an EMBL/GenBank/DDBJ whole genome shotgun (WGS) entry which is preliminary data.</text>
</comment>
<evidence type="ECO:0000313" key="1">
    <source>
        <dbReference type="EMBL" id="GAA1232256.1"/>
    </source>
</evidence>
<name>A0ABN1W2D1_9ACTN</name>
<organism evidence="1 2">
    <name type="scientific">Kitasatospora nipponensis</name>
    <dbReference type="NCBI Taxonomy" id="258049"/>
    <lineage>
        <taxon>Bacteria</taxon>
        <taxon>Bacillati</taxon>
        <taxon>Actinomycetota</taxon>
        <taxon>Actinomycetes</taxon>
        <taxon>Kitasatosporales</taxon>
        <taxon>Streptomycetaceae</taxon>
        <taxon>Kitasatospora</taxon>
    </lineage>
</organism>
<evidence type="ECO:0008006" key="3">
    <source>
        <dbReference type="Google" id="ProtNLM"/>
    </source>
</evidence>
<evidence type="ECO:0000313" key="2">
    <source>
        <dbReference type="Proteomes" id="UP001500037"/>
    </source>
</evidence>
<sequence length="324" mass="35884">MAVRVDDEVVFHPAGLDAELRGAVTDLQAGRWMSTREVLATTGGDWPLRTARSQVLAGAATRSDVLGHWVREDPESADLAMLRARVAVLRALAAVRADRPQAGALHGAAREACWRAARIAPADPVPWVAMLELAVLDPDRLLQEHGGTPPDVLLPAGPWWLLSQIQQRDPYSREGHHRMLRWWLHSGRTGFGHGFVSWLMDHAPSGSPLRLLPLYLHVERYRNAPQREALLLNQWMQEPCVRDTERAWERWFLGQASEERSVADLSHLAHALWAGNRKAAAAQVFEVMGPLGSHQPWEGVAKPGGGHALLLSARRQCAKAATRT</sequence>
<protein>
    <recommendedName>
        <fullName evidence="3">DUF4034 domain-containing protein</fullName>
    </recommendedName>
</protein>
<dbReference type="EMBL" id="BAAALF010000030">
    <property type="protein sequence ID" value="GAA1232256.1"/>
    <property type="molecule type" value="Genomic_DNA"/>
</dbReference>
<accession>A0ABN1W2D1</accession>
<gene>
    <name evidence="1" type="ORF">GCM10009665_23140</name>
</gene>
<proteinExistence type="predicted"/>
<keyword evidence="2" id="KW-1185">Reference proteome</keyword>